<gene>
    <name evidence="1" type="ORF">WGH24286_00711</name>
</gene>
<comment type="caution">
    <text evidence="1">The sequence shown here is derived from an EMBL/GenBank/DDBJ whole genome shotgun (WGS) entry which is preliminary data.</text>
</comment>
<sequence length="131" mass="14167">MKQHVRSFTKLDAMEAEAISKAFLNFANGMPVDTDDAEIAEQVKQLATELGRAKTVSYLIGRLGDYQKAYTNAIAEQAGSDETAKAFYNGVQTGMNFMAGVGMVLDGRIDSNGLIEFLESTENDAEATSVE</sequence>
<evidence type="ECO:0000313" key="1">
    <source>
        <dbReference type="EMBL" id="CAH0418293.1"/>
    </source>
</evidence>
<protein>
    <submittedName>
        <fullName evidence="1">Uncharacterized protein</fullName>
    </submittedName>
</protein>
<accession>A0ABN8BNW0</accession>
<name>A0ABN8BNW0_9LACO</name>
<evidence type="ECO:0000313" key="2">
    <source>
        <dbReference type="Proteomes" id="UP000789719"/>
    </source>
</evidence>
<keyword evidence="2" id="KW-1185">Reference proteome</keyword>
<reference evidence="1 2" key="1">
    <citation type="submission" date="2021-11" db="EMBL/GenBank/DDBJ databases">
        <authorList>
            <person name="Depoorter E."/>
        </authorList>
    </citation>
    <scope>NUCLEOTIDE SEQUENCE [LARGE SCALE GENOMIC DNA]</scope>
    <source>
        <strain evidence="1 2">LMG 24286</strain>
    </source>
</reference>
<proteinExistence type="predicted"/>
<dbReference type="RefSeq" id="WP_230098388.1">
    <property type="nucleotide sequence ID" value="NZ_CAKKNT010000006.1"/>
</dbReference>
<organism evidence="1 2">
    <name type="scientific">Periweissella ghanensis</name>
    <dbReference type="NCBI Taxonomy" id="467997"/>
    <lineage>
        <taxon>Bacteria</taxon>
        <taxon>Bacillati</taxon>
        <taxon>Bacillota</taxon>
        <taxon>Bacilli</taxon>
        <taxon>Lactobacillales</taxon>
        <taxon>Lactobacillaceae</taxon>
        <taxon>Periweissella</taxon>
    </lineage>
</organism>
<dbReference type="Proteomes" id="UP000789719">
    <property type="component" value="Unassembled WGS sequence"/>
</dbReference>
<dbReference type="EMBL" id="CAKKNT010000006">
    <property type="protein sequence ID" value="CAH0418293.1"/>
    <property type="molecule type" value="Genomic_DNA"/>
</dbReference>